<dbReference type="PROSITE" id="PS00837">
    <property type="entry name" value="ALADH_PNT_2"/>
    <property type="match status" value="1"/>
</dbReference>
<dbReference type="PANTHER" id="PTHR42795:SF1">
    <property type="entry name" value="ALANINE DEHYDROGENASE"/>
    <property type="match status" value="1"/>
</dbReference>
<dbReference type="InterPro" id="IPR008141">
    <property type="entry name" value="Ala_DH"/>
</dbReference>
<gene>
    <name evidence="8" type="primary">ald</name>
    <name evidence="8" type="ORF">V8J38_02330</name>
</gene>
<evidence type="ECO:0000256" key="1">
    <source>
        <dbReference type="ARBA" id="ARBA00005689"/>
    </source>
</evidence>
<dbReference type="NCBIfam" id="TIGR00518">
    <property type="entry name" value="alaDH"/>
    <property type="match status" value="1"/>
</dbReference>
<dbReference type="InterPro" id="IPR007698">
    <property type="entry name" value="AlaDH/PNT_NAD(H)-bd"/>
</dbReference>
<accession>A0ABZ2ICF9</accession>
<dbReference type="SMART" id="SM01003">
    <property type="entry name" value="AlaDh_PNT_N"/>
    <property type="match status" value="1"/>
</dbReference>
<dbReference type="Pfam" id="PF05222">
    <property type="entry name" value="AlaDh_PNT_N"/>
    <property type="match status" value="1"/>
</dbReference>
<reference evidence="8 9" key="1">
    <citation type="submission" date="2024-02" db="EMBL/GenBank/DDBJ databases">
        <title>Distribution and functional of Brevundimonas-related endobacteria within Verticillium dahliae.</title>
        <authorList>
            <person name="Zeng H."/>
        </authorList>
    </citation>
    <scope>NUCLEOTIDE SEQUENCE [LARGE SCALE GENOMIC DNA]</scope>
    <source>
        <strain evidence="8 9">TRM 44200</strain>
    </source>
</reference>
<dbReference type="InterPro" id="IPR036291">
    <property type="entry name" value="NAD(P)-bd_dom_sf"/>
</dbReference>
<dbReference type="PIRSF" id="PIRSF000183">
    <property type="entry name" value="Alanine_dh"/>
    <property type="match status" value="1"/>
</dbReference>
<dbReference type="CDD" id="cd05305">
    <property type="entry name" value="L-AlaDH"/>
    <property type="match status" value="1"/>
</dbReference>
<organism evidence="8 9">
    <name type="scientific">Brevundimonas olei</name>
    <dbReference type="NCBI Taxonomy" id="657642"/>
    <lineage>
        <taxon>Bacteria</taxon>
        <taxon>Pseudomonadati</taxon>
        <taxon>Pseudomonadota</taxon>
        <taxon>Alphaproteobacteria</taxon>
        <taxon>Caulobacterales</taxon>
        <taxon>Caulobacteraceae</taxon>
        <taxon>Brevundimonas</taxon>
    </lineage>
</organism>
<evidence type="ECO:0000256" key="5">
    <source>
        <dbReference type="PIRNR" id="PIRNR000183"/>
    </source>
</evidence>
<dbReference type="InterPro" id="IPR008143">
    <property type="entry name" value="Ala_DH/PNT_CS2"/>
</dbReference>
<sequence>MRVGCPREIKTNEHRVGLTPAAVREYVAHSHAVVLETGAGLGAGFTDADYVKAGARIAPDARTVFAGSDMIVKVKELQPAEFALLNEDHILFTYLHLAPDPEQTKALLASGCAAVAYETVTDRNGGLPLLAPMSEVAGRIAVFSAAETLLKHKGGSGLLFCGVPGVAPARVLVLGGGVVGLNAARMAMGLGAEVVVLERSIPRMRQIDEVTGGRVITRYSSLHAIEEELPKADVVIGAVLTPGAEAPTLVRRDQLASMKKGSVLIDVAIDQGGCFETSRPTTHDDPTYVVDEVIHYCVGNMPGAVPRTSSEALNNATLPFGLALADRGLDALRADPHLAKGLNVLKGEITHPAVGQALGMDWRDPFGVWADTRARG</sequence>
<dbReference type="RefSeq" id="WP_338577734.1">
    <property type="nucleotide sequence ID" value="NZ_CP146369.1"/>
</dbReference>
<keyword evidence="4 5" id="KW-0520">NAD</keyword>
<dbReference type="EC" id="1.4.1.1" evidence="2 5"/>
<feature type="domain" description="Alanine dehydrogenase/pyridine nucleotide transhydrogenase N-terminal" evidence="7">
    <location>
        <begin position="4"/>
        <end position="137"/>
    </location>
</feature>
<dbReference type="PANTHER" id="PTHR42795">
    <property type="entry name" value="ALANINE DEHYDROGENASE"/>
    <property type="match status" value="1"/>
</dbReference>
<name>A0ABZ2ICF9_9CAUL</name>
<dbReference type="Proteomes" id="UP001363460">
    <property type="component" value="Chromosome"/>
</dbReference>
<proteinExistence type="inferred from homology"/>
<comment type="catalytic activity">
    <reaction evidence="5">
        <text>L-alanine + NAD(+) + H2O = pyruvate + NH4(+) + NADH + H(+)</text>
        <dbReference type="Rhea" id="RHEA:18405"/>
        <dbReference type="ChEBI" id="CHEBI:15361"/>
        <dbReference type="ChEBI" id="CHEBI:15377"/>
        <dbReference type="ChEBI" id="CHEBI:15378"/>
        <dbReference type="ChEBI" id="CHEBI:28938"/>
        <dbReference type="ChEBI" id="CHEBI:57540"/>
        <dbReference type="ChEBI" id="CHEBI:57945"/>
        <dbReference type="ChEBI" id="CHEBI:57972"/>
        <dbReference type="EC" id="1.4.1.1"/>
    </reaction>
</comment>
<evidence type="ECO:0000313" key="9">
    <source>
        <dbReference type="Proteomes" id="UP001363460"/>
    </source>
</evidence>
<evidence type="ECO:0000259" key="6">
    <source>
        <dbReference type="SMART" id="SM01002"/>
    </source>
</evidence>
<dbReference type="InterPro" id="IPR007886">
    <property type="entry name" value="AlaDH/PNT_N"/>
</dbReference>
<evidence type="ECO:0000259" key="7">
    <source>
        <dbReference type="SMART" id="SM01003"/>
    </source>
</evidence>
<keyword evidence="9" id="KW-1185">Reference proteome</keyword>
<feature type="domain" description="Alanine dehydrogenase/pyridine nucleotide transhydrogenase NAD(H)-binding" evidence="6">
    <location>
        <begin position="149"/>
        <end position="297"/>
    </location>
</feature>
<dbReference type="SUPFAM" id="SSF51735">
    <property type="entry name" value="NAD(P)-binding Rossmann-fold domains"/>
    <property type="match status" value="1"/>
</dbReference>
<comment type="similarity">
    <text evidence="1 5">Belongs to the AlaDH/PNT family.</text>
</comment>
<dbReference type="SUPFAM" id="SSF52283">
    <property type="entry name" value="Formate/glycerate dehydrogenase catalytic domain-like"/>
    <property type="match status" value="1"/>
</dbReference>
<dbReference type="EMBL" id="CP146369">
    <property type="protein sequence ID" value="WWT55290.1"/>
    <property type="molecule type" value="Genomic_DNA"/>
</dbReference>
<dbReference type="Gene3D" id="3.40.50.720">
    <property type="entry name" value="NAD(P)-binding Rossmann-like Domain"/>
    <property type="match status" value="2"/>
</dbReference>
<dbReference type="SMART" id="SM01002">
    <property type="entry name" value="AlaDh_PNT_C"/>
    <property type="match status" value="1"/>
</dbReference>
<evidence type="ECO:0000256" key="2">
    <source>
        <dbReference type="ARBA" id="ARBA00012897"/>
    </source>
</evidence>
<evidence type="ECO:0000256" key="3">
    <source>
        <dbReference type="ARBA" id="ARBA00023002"/>
    </source>
</evidence>
<keyword evidence="3 5" id="KW-0560">Oxidoreductase</keyword>
<dbReference type="GO" id="GO:0000286">
    <property type="term" value="F:alanine dehydrogenase activity"/>
    <property type="evidence" value="ECO:0007669"/>
    <property type="project" value="UniProtKB-EC"/>
</dbReference>
<evidence type="ECO:0000313" key="8">
    <source>
        <dbReference type="EMBL" id="WWT55290.1"/>
    </source>
</evidence>
<dbReference type="Pfam" id="PF01262">
    <property type="entry name" value="AlaDh_PNT_C"/>
    <property type="match status" value="1"/>
</dbReference>
<evidence type="ECO:0000256" key="4">
    <source>
        <dbReference type="ARBA" id="ARBA00023027"/>
    </source>
</evidence>
<protein>
    <recommendedName>
        <fullName evidence="2 5">Alanine dehydrogenase</fullName>
        <ecNumber evidence="2 5">1.4.1.1</ecNumber>
    </recommendedName>
</protein>